<dbReference type="OrthoDB" id="185373at2759"/>
<evidence type="ECO:0000256" key="1">
    <source>
        <dbReference type="ARBA" id="ARBA00006192"/>
    </source>
</evidence>
<dbReference type="GeneID" id="80905913"/>
<dbReference type="RefSeq" id="XP_056074666.1">
    <property type="nucleotide sequence ID" value="XM_056211193.1"/>
</dbReference>
<evidence type="ECO:0000256" key="5">
    <source>
        <dbReference type="PROSITE-ProRule" id="PRU00708"/>
    </source>
</evidence>
<comment type="subunit">
    <text evidence="4">Binds to mitochondrial small subunit 15S rRNA.</text>
</comment>
<evidence type="ECO:0000256" key="3">
    <source>
        <dbReference type="ARBA" id="ARBA00044493"/>
    </source>
</evidence>
<reference evidence="6" key="1">
    <citation type="submission" date="2022-10" db="EMBL/GenBank/DDBJ databases">
        <title>Tapping the CABI collections for fungal endophytes: first genome assemblies for Collariella, Neodidymelliopsis, Ascochyta clinopodiicola, Didymella pomorum, Didymosphaeria variabile, Neocosmospora piperis and Neocucurbitaria cava.</title>
        <authorList>
            <person name="Hill R."/>
        </authorList>
    </citation>
    <scope>NUCLEOTIDE SEQUENCE</scope>
    <source>
        <strain evidence="6">IMI 356815</strain>
    </source>
</reference>
<comment type="similarity">
    <text evidence="1">Belongs to the CCM1 family.</text>
</comment>
<dbReference type="PANTHER" id="PTHR47447:SF17">
    <property type="entry name" value="OS12G0638900 PROTEIN"/>
    <property type="match status" value="1"/>
</dbReference>
<protein>
    <recommendedName>
        <fullName evidence="8">Pentatricopeptide repeat-containing protein</fullName>
    </recommendedName>
</protein>
<dbReference type="NCBIfam" id="TIGR00756">
    <property type="entry name" value="PPR"/>
    <property type="match status" value="2"/>
</dbReference>
<dbReference type="Pfam" id="PF01535">
    <property type="entry name" value="PPR"/>
    <property type="match status" value="1"/>
</dbReference>
<dbReference type="EMBL" id="JAPEUX010000002">
    <property type="protein sequence ID" value="KAJ4357807.1"/>
    <property type="molecule type" value="Genomic_DNA"/>
</dbReference>
<dbReference type="AlphaFoldDB" id="A0A9W8XRJ5"/>
<dbReference type="Proteomes" id="UP001140513">
    <property type="component" value="Unassembled WGS sequence"/>
</dbReference>
<name>A0A9W8XRJ5_9PLEO</name>
<comment type="function">
    <text evidence="3">Regulates mitochondrial small subunit maturation by controlling 15S rRNA 5'-end processing. Localizes to the 5' precursor of the 15S rRNA in a position that is subsequently occupied by mS47 in the mature yeast mtSSU. Uses structure and sequence-specific RNA recognition, binding to a single-stranded region of the precursor and specifically recognizing bases -6 to -1. The exchange of Ccm1 for mS47 is coupled to the irreversible removal of precursor rRNA that is accompanied by conformational changes of the mitoribosomal proteins uS5m and mS26. These conformational changes signal completion of 5'-end rRNA processing through protection of the mature 5'-end of the 15S rRNA and stabilization of mS47. The removal of the 5' precursor together with the dissociation of Ccm1 may be catalyzed by the 5'-3' exoribonuclease Pet127. Involved in the specific removal of group I introns in mitochondrial encoded transcripts.</text>
</comment>
<dbReference type="PROSITE" id="PS51375">
    <property type="entry name" value="PPR"/>
    <property type="match status" value="2"/>
</dbReference>
<dbReference type="InterPro" id="IPR011990">
    <property type="entry name" value="TPR-like_helical_dom_sf"/>
</dbReference>
<feature type="repeat" description="PPR" evidence="5">
    <location>
        <begin position="352"/>
        <end position="386"/>
    </location>
</feature>
<feature type="repeat" description="PPR" evidence="5">
    <location>
        <begin position="387"/>
        <end position="421"/>
    </location>
</feature>
<evidence type="ECO:0008006" key="8">
    <source>
        <dbReference type="Google" id="ProtNLM"/>
    </source>
</evidence>
<accession>A0A9W8XRJ5</accession>
<keyword evidence="2" id="KW-0677">Repeat</keyword>
<evidence type="ECO:0000313" key="6">
    <source>
        <dbReference type="EMBL" id="KAJ4357807.1"/>
    </source>
</evidence>
<dbReference type="PANTHER" id="PTHR47447">
    <property type="entry name" value="OS03G0856100 PROTEIN"/>
    <property type="match status" value="1"/>
</dbReference>
<gene>
    <name evidence="6" type="ORF">N0V89_002383</name>
</gene>
<proteinExistence type="inferred from homology"/>
<organism evidence="6 7">
    <name type="scientific">Didymosphaeria variabile</name>
    <dbReference type="NCBI Taxonomy" id="1932322"/>
    <lineage>
        <taxon>Eukaryota</taxon>
        <taxon>Fungi</taxon>
        <taxon>Dikarya</taxon>
        <taxon>Ascomycota</taxon>
        <taxon>Pezizomycotina</taxon>
        <taxon>Dothideomycetes</taxon>
        <taxon>Pleosporomycetidae</taxon>
        <taxon>Pleosporales</taxon>
        <taxon>Massarineae</taxon>
        <taxon>Didymosphaeriaceae</taxon>
        <taxon>Didymosphaeria</taxon>
    </lineage>
</organism>
<comment type="caution">
    <text evidence="6">The sequence shown here is derived from an EMBL/GenBank/DDBJ whole genome shotgun (WGS) entry which is preliminary data.</text>
</comment>
<evidence type="ECO:0000256" key="4">
    <source>
        <dbReference type="ARBA" id="ARBA00044511"/>
    </source>
</evidence>
<keyword evidence="7" id="KW-1185">Reference proteome</keyword>
<dbReference type="Gene3D" id="1.25.40.10">
    <property type="entry name" value="Tetratricopeptide repeat domain"/>
    <property type="match status" value="2"/>
</dbReference>
<evidence type="ECO:0000313" key="7">
    <source>
        <dbReference type="Proteomes" id="UP001140513"/>
    </source>
</evidence>
<dbReference type="InterPro" id="IPR002885">
    <property type="entry name" value="PPR_rpt"/>
</dbReference>
<evidence type="ECO:0000256" key="2">
    <source>
        <dbReference type="ARBA" id="ARBA00022737"/>
    </source>
</evidence>
<dbReference type="Pfam" id="PF13041">
    <property type="entry name" value="PPR_2"/>
    <property type="match status" value="2"/>
</dbReference>
<sequence length="545" mass="63154">MNMSWKSIAQKKQLKQNEAQFIPTFYHTFNEHLAPHKRICSQDLLFCVAKLASTEDFRRVFDTMKESGTYIGHHVLLHYANTFAKAGNFRQALSCLGSIIEEARTEKIRVKTANELRFRWSCALTLHRSMMNKESYHETTGIVATLVDFGVKLDILLYNVIIHNAMEASDHTTAFKVYNTLDDNGLKPDKVTFSTLLHGCTMTADPSKFNGFADYCAETAKEVRDPWLAADYLYFQFVRLHRESHQPEESLARSEQLLETYLRFFSPRPLEPFWSANSTFSRASSLTSSRNILNESAFMDPPPMALYIMLQLEILKATSTNINKNHMWALYQNFTELVQTNHDPTLSKLAKDPIIWNTFLLSFCRAQNFEHASQVVQDMSEHRTNPNVYTWNILMQGFFKSQQILAAERVFDIMRSRGIEPDQFTHEVMLRGYARAQHVRKIGEVMEHVAKEKQVDPKLLRDLARVHDQRRVLLALEKANIRREQWREMEAKAKEQREKLKWAPPKFAPLIEAKEEEAGDKVGLVIKPLFDPGSKPSLRFRDVLK</sequence>